<evidence type="ECO:0000313" key="2">
    <source>
        <dbReference type="Proteomes" id="UP000499080"/>
    </source>
</evidence>
<protein>
    <submittedName>
        <fullName evidence="1">Uncharacterized protein</fullName>
    </submittedName>
</protein>
<evidence type="ECO:0000313" key="1">
    <source>
        <dbReference type="EMBL" id="GBN97191.1"/>
    </source>
</evidence>
<reference evidence="1 2" key="1">
    <citation type="journal article" date="2019" name="Sci. Rep.">
        <title>Orb-weaving spider Araneus ventricosus genome elucidates the spidroin gene catalogue.</title>
        <authorList>
            <person name="Kono N."/>
            <person name="Nakamura H."/>
            <person name="Ohtoshi R."/>
            <person name="Moran D.A.P."/>
            <person name="Shinohara A."/>
            <person name="Yoshida Y."/>
            <person name="Fujiwara M."/>
            <person name="Mori M."/>
            <person name="Tomita M."/>
            <person name="Arakawa K."/>
        </authorList>
    </citation>
    <scope>NUCLEOTIDE SEQUENCE [LARGE SCALE GENOMIC DNA]</scope>
</reference>
<gene>
    <name evidence="1" type="ORF">AVEN_105285_1</name>
</gene>
<name>A0A4Y2TAE1_ARAVE</name>
<comment type="caution">
    <text evidence="1">The sequence shown here is derived from an EMBL/GenBank/DDBJ whole genome shotgun (WGS) entry which is preliminary data.</text>
</comment>
<proteinExistence type="predicted"/>
<organism evidence="1 2">
    <name type="scientific">Araneus ventricosus</name>
    <name type="common">Orbweaver spider</name>
    <name type="synonym">Epeira ventricosa</name>
    <dbReference type="NCBI Taxonomy" id="182803"/>
    <lineage>
        <taxon>Eukaryota</taxon>
        <taxon>Metazoa</taxon>
        <taxon>Ecdysozoa</taxon>
        <taxon>Arthropoda</taxon>
        <taxon>Chelicerata</taxon>
        <taxon>Arachnida</taxon>
        <taxon>Araneae</taxon>
        <taxon>Araneomorphae</taxon>
        <taxon>Entelegynae</taxon>
        <taxon>Araneoidea</taxon>
        <taxon>Araneidae</taxon>
        <taxon>Araneus</taxon>
    </lineage>
</organism>
<accession>A0A4Y2TAE1</accession>
<dbReference type="Proteomes" id="UP000499080">
    <property type="component" value="Unassembled WGS sequence"/>
</dbReference>
<dbReference type="AlphaFoldDB" id="A0A4Y2TAE1"/>
<sequence>MKQRKLSGGRLCSSPSSSIPFLASSSPLILAKNTISLTIGSTGKELSQNTQFHIRKQSPAKASSKQKCGFFSNIFPCIFDHFEAGNDVEVIFAIFSGSKVGP</sequence>
<dbReference type="EMBL" id="BGPR01027014">
    <property type="protein sequence ID" value="GBN97191.1"/>
    <property type="molecule type" value="Genomic_DNA"/>
</dbReference>
<keyword evidence="2" id="KW-1185">Reference proteome</keyword>